<name>A0A9D1UQZ4_9CORY</name>
<evidence type="ECO:0000313" key="3">
    <source>
        <dbReference type="Proteomes" id="UP000824189"/>
    </source>
</evidence>
<gene>
    <name evidence="2" type="ORF">H9867_04675</name>
</gene>
<evidence type="ECO:0000313" key="2">
    <source>
        <dbReference type="EMBL" id="HIW95761.1"/>
    </source>
</evidence>
<evidence type="ECO:0000256" key="1">
    <source>
        <dbReference type="SAM" id="MobiDB-lite"/>
    </source>
</evidence>
<accession>A0A9D1UQZ4</accession>
<dbReference type="Proteomes" id="UP000824189">
    <property type="component" value="Unassembled WGS sequence"/>
</dbReference>
<comment type="caution">
    <text evidence="2">The sequence shown here is derived from an EMBL/GenBank/DDBJ whole genome shotgun (WGS) entry which is preliminary data.</text>
</comment>
<proteinExistence type="predicted"/>
<organism evidence="2 3">
    <name type="scientific">Candidatus Corynebacterium gallistercoris</name>
    <dbReference type="NCBI Taxonomy" id="2838530"/>
    <lineage>
        <taxon>Bacteria</taxon>
        <taxon>Bacillati</taxon>
        <taxon>Actinomycetota</taxon>
        <taxon>Actinomycetes</taxon>
        <taxon>Mycobacteriales</taxon>
        <taxon>Corynebacteriaceae</taxon>
        <taxon>Corynebacterium</taxon>
    </lineage>
</organism>
<protein>
    <recommendedName>
        <fullName evidence="4">Insertion element protein</fullName>
    </recommendedName>
</protein>
<dbReference type="AlphaFoldDB" id="A0A9D1UQZ4"/>
<sequence length="70" mass="7769">MSEPDHDSLPSVNSVMGGRAGHSNGRRATVNNCPYCMSESLFPRADTDNAWECRECRRAFSVKFHGHITA</sequence>
<feature type="region of interest" description="Disordered" evidence="1">
    <location>
        <begin position="1"/>
        <end position="24"/>
    </location>
</feature>
<dbReference type="EMBL" id="DXFZ01000057">
    <property type="protein sequence ID" value="HIW95761.1"/>
    <property type="molecule type" value="Genomic_DNA"/>
</dbReference>
<evidence type="ECO:0008006" key="4">
    <source>
        <dbReference type="Google" id="ProtNLM"/>
    </source>
</evidence>
<reference evidence="2" key="1">
    <citation type="journal article" date="2021" name="PeerJ">
        <title>Extensive microbial diversity within the chicken gut microbiome revealed by metagenomics and culture.</title>
        <authorList>
            <person name="Gilroy R."/>
            <person name="Ravi A."/>
            <person name="Getino M."/>
            <person name="Pursley I."/>
            <person name="Horton D.L."/>
            <person name="Alikhan N.F."/>
            <person name="Baker D."/>
            <person name="Gharbi K."/>
            <person name="Hall N."/>
            <person name="Watson M."/>
            <person name="Adriaenssens E.M."/>
            <person name="Foster-Nyarko E."/>
            <person name="Jarju S."/>
            <person name="Secka A."/>
            <person name="Antonio M."/>
            <person name="Oren A."/>
            <person name="Chaudhuri R.R."/>
            <person name="La Ragione R."/>
            <person name="Hildebrand F."/>
            <person name="Pallen M.J."/>
        </authorList>
    </citation>
    <scope>NUCLEOTIDE SEQUENCE</scope>
    <source>
        <strain evidence="2">4376</strain>
    </source>
</reference>
<reference evidence="2" key="2">
    <citation type="submission" date="2021-04" db="EMBL/GenBank/DDBJ databases">
        <authorList>
            <person name="Gilroy R."/>
        </authorList>
    </citation>
    <scope>NUCLEOTIDE SEQUENCE</scope>
    <source>
        <strain evidence="2">4376</strain>
    </source>
</reference>